<comment type="caution">
    <text evidence="1">The sequence shown here is derived from an EMBL/GenBank/DDBJ whole genome shotgun (WGS) entry which is preliminary data.</text>
</comment>
<reference evidence="1" key="2">
    <citation type="submission" date="2021-04" db="EMBL/GenBank/DDBJ databases">
        <authorList>
            <person name="Gilroy R."/>
        </authorList>
    </citation>
    <scope>NUCLEOTIDE SEQUENCE</scope>
    <source>
        <strain evidence="1">CHK33-5263</strain>
    </source>
</reference>
<dbReference type="EMBL" id="DXBS01000121">
    <property type="protein sequence ID" value="HIZ25111.1"/>
    <property type="molecule type" value="Genomic_DNA"/>
</dbReference>
<dbReference type="InterPro" id="IPR018392">
    <property type="entry name" value="LysM"/>
</dbReference>
<evidence type="ECO:0000313" key="1">
    <source>
        <dbReference type="EMBL" id="HIZ25111.1"/>
    </source>
</evidence>
<dbReference type="Proteomes" id="UP000824044">
    <property type="component" value="Unassembled WGS sequence"/>
</dbReference>
<proteinExistence type="predicted"/>
<name>A0A9D2IVU7_9FIRM</name>
<reference evidence="1" key="1">
    <citation type="journal article" date="2021" name="PeerJ">
        <title>Extensive microbial diversity within the chicken gut microbiome revealed by metagenomics and culture.</title>
        <authorList>
            <person name="Gilroy R."/>
            <person name="Ravi A."/>
            <person name="Getino M."/>
            <person name="Pursley I."/>
            <person name="Horton D.L."/>
            <person name="Alikhan N.F."/>
            <person name="Baker D."/>
            <person name="Gharbi K."/>
            <person name="Hall N."/>
            <person name="Watson M."/>
            <person name="Adriaenssens E.M."/>
            <person name="Foster-Nyarko E."/>
            <person name="Jarju S."/>
            <person name="Secka A."/>
            <person name="Antonio M."/>
            <person name="Oren A."/>
            <person name="Chaudhuri R.R."/>
            <person name="La Ragione R."/>
            <person name="Hildebrand F."/>
            <person name="Pallen M.J."/>
        </authorList>
    </citation>
    <scope>NUCLEOTIDE SEQUENCE</scope>
    <source>
        <strain evidence="1">CHK33-5263</strain>
    </source>
</reference>
<dbReference type="AlphaFoldDB" id="A0A9D2IVU7"/>
<organism evidence="1 2">
    <name type="scientific">Candidatus Gallimonas intestinigallinarum</name>
    <dbReference type="NCBI Taxonomy" id="2838604"/>
    <lineage>
        <taxon>Bacteria</taxon>
        <taxon>Bacillati</taxon>
        <taxon>Bacillota</taxon>
        <taxon>Clostridia</taxon>
        <taxon>Candidatus Gallimonas</taxon>
    </lineage>
</organism>
<protein>
    <submittedName>
        <fullName evidence="1">LysM peptidoglycan-binding domain-containing protein</fullName>
    </submittedName>
</protein>
<dbReference type="CDD" id="cd00118">
    <property type="entry name" value="LysM"/>
    <property type="match status" value="1"/>
</dbReference>
<sequence>MAMKTQTETFRGYGKLFSLAAQTAVECRFPEAAVLTAHASVHLAGVEAGNGEVRYYGRAHFSIVYEDADRRVCRAEKGVEFSAIAKDARVVPACSVRAQPAVENLSVRKEGASIFVTALIGTDISVFGEQTFDYLAGGELVCRRDPVNYFCAHLADGATEVEDDFEVENIGDILQHAETVHLASVTCAAGILKAEGEVFLGLLALRGEELVSFERLVPFTIEIPSDAAQTGCRARVEVSVPEISLNADADEESRAHIHATLSLKATGVIYEQVAVSGVTDAFSKTNRVLLTYAQSDSEGAGETTQMTERVSGRAALSSPVNFSDTLQAIVLARAEANLMRGNNGMHVEGVVIATLLVRGADGSHRGIEMSLPFSVPVQTADAQVCVLACGMSARQKEEGAIDAEATLKFTLTERIHAAARLVAQAQEGEAVPVNDCAVSVYVPRAGDGLWELSKRLGKSPEEVLESNPDLEFPIREGQRVVIYRKKTLG</sequence>
<gene>
    <name evidence="1" type="ORF">H9812_06555</name>
</gene>
<accession>A0A9D2IVU7</accession>
<evidence type="ECO:0000313" key="2">
    <source>
        <dbReference type="Proteomes" id="UP000824044"/>
    </source>
</evidence>